<dbReference type="SUPFAM" id="SSF53613">
    <property type="entry name" value="Ribokinase-like"/>
    <property type="match status" value="1"/>
</dbReference>
<name>A0AAN9ARS2_9CAEN</name>
<dbReference type="EMBL" id="JBAMIC010000022">
    <property type="protein sequence ID" value="KAK7091812.1"/>
    <property type="molecule type" value="Genomic_DNA"/>
</dbReference>
<dbReference type="Gene3D" id="3.40.1190.20">
    <property type="match status" value="1"/>
</dbReference>
<comment type="caution">
    <text evidence="2">The sequence shown here is derived from an EMBL/GenBank/DDBJ whole genome shotgun (WGS) entry which is preliminary data.</text>
</comment>
<dbReference type="Pfam" id="PF00294">
    <property type="entry name" value="PfkB"/>
    <property type="match status" value="1"/>
</dbReference>
<protein>
    <recommendedName>
        <fullName evidence="1">Carbohydrate kinase PfkB domain-containing protein</fullName>
    </recommendedName>
</protein>
<evidence type="ECO:0000313" key="3">
    <source>
        <dbReference type="Proteomes" id="UP001374579"/>
    </source>
</evidence>
<dbReference type="Proteomes" id="UP001374579">
    <property type="component" value="Unassembled WGS sequence"/>
</dbReference>
<organism evidence="2 3">
    <name type="scientific">Littorina saxatilis</name>
    <dbReference type="NCBI Taxonomy" id="31220"/>
    <lineage>
        <taxon>Eukaryota</taxon>
        <taxon>Metazoa</taxon>
        <taxon>Spiralia</taxon>
        <taxon>Lophotrochozoa</taxon>
        <taxon>Mollusca</taxon>
        <taxon>Gastropoda</taxon>
        <taxon>Caenogastropoda</taxon>
        <taxon>Littorinimorpha</taxon>
        <taxon>Littorinoidea</taxon>
        <taxon>Littorinidae</taxon>
        <taxon>Littorina</taxon>
    </lineage>
</organism>
<sequence length="147" mass="15813">MLSESASVEEMLKVAVDYCTDLLHHIPVVMVTLGKYGLLLGNRDQDDPESPIAIRFYPAGNVASDTHTVNVSGAGDCLNAGMMHFIIQGHNLDLSIKAGLMAAQHSLQSHSAVPASITPEGFTAEKVEEWARFKATDLTGSQSLRSF</sequence>
<dbReference type="GO" id="GO:0006796">
    <property type="term" value="P:phosphate-containing compound metabolic process"/>
    <property type="evidence" value="ECO:0007669"/>
    <property type="project" value="UniProtKB-ARBA"/>
</dbReference>
<feature type="domain" description="Carbohydrate kinase PfkB" evidence="1">
    <location>
        <begin position="14"/>
        <end position="114"/>
    </location>
</feature>
<dbReference type="InterPro" id="IPR029056">
    <property type="entry name" value="Ribokinase-like"/>
</dbReference>
<gene>
    <name evidence="2" type="ORF">V1264_009448</name>
</gene>
<evidence type="ECO:0000313" key="2">
    <source>
        <dbReference type="EMBL" id="KAK7091812.1"/>
    </source>
</evidence>
<dbReference type="AlphaFoldDB" id="A0AAN9ARS2"/>
<accession>A0AAN9ARS2</accession>
<keyword evidence="3" id="KW-1185">Reference proteome</keyword>
<dbReference type="InterPro" id="IPR011611">
    <property type="entry name" value="PfkB_dom"/>
</dbReference>
<proteinExistence type="predicted"/>
<reference evidence="2 3" key="1">
    <citation type="submission" date="2024-02" db="EMBL/GenBank/DDBJ databases">
        <title>Chromosome-scale genome assembly of the rough periwinkle Littorina saxatilis.</title>
        <authorList>
            <person name="De Jode A."/>
            <person name="Faria R."/>
            <person name="Formenti G."/>
            <person name="Sims Y."/>
            <person name="Smith T.P."/>
            <person name="Tracey A."/>
            <person name="Wood J.M.D."/>
            <person name="Zagrodzka Z.B."/>
            <person name="Johannesson K."/>
            <person name="Butlin R.K."/>
            <person name="Leder E.H."/>
        </authorList>
    </citation>
    <scope>NUCLEOTIDE SEQUENCE [LARGE SCALE GENOMIC DNA]</scope>
    <source>
        <strain evidence="2">Snail1</strain>
        <tissue evidence="2">Muscle</tissue>
    </source>
</reference>
<evidence type="ECO:0000259" key="1">
    <source>
        <dbReference type="Pfam" id="PF00294"/>
    </source>
</evidence>